<evidence type="ECO:0000313" key="4">
    <source>
        <dbReference type="Proteomes" id="UP001383192"/>
    </source>
</evidence>
<name>A0AAW0ARJ2_9AGAR</name>
<feature type="transmembrane region" description="Helical" evidence="1">
    <location>
        <begin position="106"/>
        <end position="124"/>
    </location>
</feature>
<dbReference type="AlphaFoldDB" id="A0AAW0ARJ2"/>
<keyword evidence="4" id="KW-1185">Reference proteome</keyword>
<keyword evidence="1" id="KW-0812">Transmembrane</keyword>
<proteinExistence type="predicted"/>
<evidence type="ECO:0000313" key="3">
    <source>
        <dbReference type="EMBL" id="KAK7039037.1"/>
    </source>
</evidence>
<protein>
    <submittedName>
        <fullName evidence="2">Uncharacterized protein</fullName>
    </submittedName>
</protein>
<dbReference type="EMBL" id="JAYKXP010000314">
    <property type="protein sequence ID" value="KAK7015560.1"/>
    <property type="molecule type" value="Genomic_DNA"/>
</dbReference>
<sequence>MDCSSGYGLVYAIYRNSTVKEMVKGHITARFGSILASIMASETVPKEVAPYISVLRVIDLPLSTFSVMYFVYGIYVLIFGTYLYMMRNHEQKYDNTSVANRLYLRLAVVLFVLSTIFVADFTAMRVQDSELFFNAAKARDYRTLYRYLTSANKERMALL</sequence>
<evidence type="ECO:0000256" key="1">
    <source>
        <dbReference type="SAM" id="Phobius"/>
    </source>
</evidence>
<evidence type="ECO:0000313" key="2">
    <source>
        <dbReference type="EMBL" id="KAK7015560.1"/>
    </source>
</evidence>
<feature type="transmembrane region" description="Helical" evidence="1">
    <location>
        <begin position="67"/>
        <end position="85"/>
    </location>
</feature>
<keyword evidence="1" id="KW-1133">Transmembrane helix</keyword>
<comment type="caution">
    <text evidence="2">The sequence shown here is derived from an EMBL/GenBank/DDBJ whole genome shotgun (WGS) entry which is preliminary data.</text>
</comment>
<dbReference type="Proteomes" id="UP001383192">
    <property type="component" value="Unassembled WGS sequence"/>
</dbReference>
<keyword evidence="1" id="KW-0472">Membrane</keyword>
<organism evidence="2 4">
    <name type="scientific">Paramarasmius palmivorus</name>
    <dbReference type="NCBI Taxonomy" id="297713"/>
    <lineage>
        <taxon>Eukaryota</taxon>
        <taxon>Fungi</taxon>
        <taxon>Dikarya</taxon>
        <taxon>Basidiomycota</taxon>
        <taxon>Agaricomycotina</taxon>
        <taxon>Agaricomycetes</taxon>
        <taxon>Agaricomycetidae</taxon>
        <taxon>Agaricales</taxon>
        <taxon>Marasmiineae</taxon>
        <taxon>Marasmiaceae</taxon>
        <taxon>Paramarasmius</taxon>
    </lineage>
</organism>
<gene>
    <name evidence="3" type="ORF">VNI00_010429</name>
    <name evidence="2" type="ORF">VNI00_019072</name>
</gene>
<dbReference type="EMBL" id="JAYKXP010000041">
    <property type="protein sequence ID" value="KAK7039037.1"/>
    <property type="molecule type" value="Genomic_DNA"/>
</dbReference>
<accession>A0AAW0ARJ2</accession>
<reference evidence="2 4" key="1">
    <citation type="submission" date="2024-01" db="EMBL/GenBank/DDBJ databases">
        <title>A draft genome for a cacao thread blight-causing isolate of Paramarasmius palmivorus.</title>
        <authorList>
            <person name="Baruah I.K."/>
            <person name="Bukari Y."/>
            <person name="Amoako-Attah I."/>
            <person name="Meinhardt L.W."/>
            <person name="Bailey B.A."/>
            <person name="Cohen S.P."/>
        </authorList>
    </citation>
    <scope>NUCLEOTIDE SEQUENCE [LARGE SCALE GENOMIC DNA]</scope>
    <source>
        <strain evidence="2 4">GH-12</strain>
    </source>
</reference>